<protein>
    <submittedName>
        <fullName evidence="2">Uncharacterized protein</fullName>
    </submittedName>
</protein>
<dbReference type="EMBL" id="CAMXCT010004458">
    <property type="protein sequence ID" value="CAI4009169.1"/>
    <property type="molecule type" value="Genomic_DNA"/>
</dbReference>
<reference evidence="3 4" key="2">
    <citation type="submission" date="2024-05" db="EMBL/GenBank/DDBJ databases">
        <authorList>
            <person name="Chen Y."/>
            <person name="Shah S."/>
            <person name="Dougan E. K."/>
            <person name="Thang M."/>
            <person name="Chan C."/>
        </authorList>
    </citation>
    <scope>NUCLEOTIDE SEQUENCE [LARGE SCALE GENOMIC DNA]</scope>
</reference>
<reference evidence="2" key="1">
    <citation type="submission" date="2022-10" db="EMBL/GenBank/DDBJ databases">
        <authorList>
            <person name="Chen Y."/>
            <person name="Dougan E. K."/>
            <person name="Chan C."/>
            <person name="Rhodes N."/>
            <person name="Thang M."/>
        </authorList>
    </citation>
    <scope>NUCLEOTIDE SEQUENCE</scope>
</reference>
<sequence>MENMERGLDKAKFTKLVVAVLGEHLNDAKEVRMISTRLWNEILKEQDKTPPKRKTGKSNWAAWSEKKKQRDGEKAEQNGMPKPVAQSALPSPQKKPRVEKVIKREVAQSALPSPQKPRVRRLTILKKGVHSECQRVQYVRARASEDGRASSMCAHVSCASMCAHVDLLRARFLRACAQEGQRVQSVGQCSFVVQDCAFSGNLPGTAARTFFARMCTGMAARPVCARLCPFAHMDAGWAGVVSCGWLACLPVVATLQEEKTVSEQAVSAQDEKMKAAREEVVDAKDDKMKDAPEEAVDAKDFAKWLEAQSWPPQFPASYLRWLEVVEDKVDAEWQLSTAHNPVLVLRSRRPIAAFKGELAVNLVAAGDRTKARRKPQKQKRKRTEQCILEKNGAEKADKGFSFRDEAEICREYCIPRWSQQTFGSLDEM</sequence>
<feature type="compositionally biased region" description="Basic and acidic residues" evidence="1">
    <location>
        <begin position="64"/>
        <end position="76"/>
    </location>
</feature>
<comment type="caution">
    <text evidence="2">The sequence shown here is derived from an EMBL/GenBank/DDBJ whole genome shotgun (WGS) entry which is preliminary data.</text>
</comment>
<proteinExistence type="predicted"/>
<name>A0A9P1DHR0_9DINO</name>
<evidence type="ECO:0000313" key="3">
    <source>
        <dbReference type="EMBL" id="CAL4796481.1"/>
    </source>
</evidence>
<evidence type="ECO:0000313" key="2">
    <source>
        <dbReference type="EMBL" id="CAI4009169.1"/>
    </source>
</evidence>
<dbReference type="EMBL" id="CAMXCT020004458">
    <property type="protein sequence ID" value="CAL1162544.1"/>
    <property type="molecule type" value="Genomic_DNA"/>
</dbReference>
<accession>A0A9P1DHR0</accession>
<dbReference type="Proteomes" id="UP001152797">
    <property type="component" value="Unassembled WGS sequence"/>
</dbReference>
<evidence type="ECO:0000256" key="1">
    <source>
        <dbReference type="SAM" id="MobiDB-lite"/>
    </source>
</evidence>
<keyword evidence="4" id="KW-1185">Reference proteome</keyword>
<organism evidence="2">
    <name type="scientific">Cladocopium goreaui</name>
    <dbReference type="NCBI Taxonomy" id="2562237"/>
    <lineage>
        <taxon>Eukaryota</taxon>
        <taxon>Sar</taxon>
        <taxon>Alveolata</taxon>
        <taxon>Dinophyceae</taxon>
        <taxon>Suessiales</taxon>
        <taxon>Symbiodiniaceae</taxon>
        <taxon>Cladocopium</taxon>
    </lineage>
</organism>
<dbReference type="AlphaFoldDB" id="A0A9P1DHR0"/>
<dbReference type="EMBL" id="CAMXCT030004458">
    <property type="protein sequence ID" value="CAL4796481.1"/>
    <property type="molecule type" value="Genomic_DNA"/>
</dbReference>
<feature type="region of interest" description="Disordered" evidence="1">
    <location>
        <begin position="45"/>
        <end position="99"/>
    </location>
</feature>
<gene>
    <name evidence="2" type="ORF">C1SCF055_LOCUS34542</name>
</gene>
<evidence type="ECO:0000313" key="4">
    <source>
        <dbReference type="Proteomes" id="UP001152797"/>
    </source>
</evidence>